<organism evidence="1 2">
    <name type="scientific">Actinopolyspora erythraea</name>
    <dbReference type="NCBI Taxonomy" id="414996"/>
    <lineage>
        <taxon>Bacteria</taxon>
        <taxon>Bacillati</taxon>
        <taxon>Actinomycetota</taxon>
        <taxon>Actinomycetes</taxon>
        <taxon>Actinopolysporales</taxon>
        <taxon>Actinopolysporaceae</taxon>
        <taxon>Actinopolyspora</taxon>
    </lineage>
</organism>
<evidence type="ECO:0000313" key="2">
    <source>
        <dbReference type="Proteomes" id="UP000215043"/>
    </source>
</evidence>
<dbReference type="Proteomes" id="UP000215043">
    <property type="component" value="Chromosome"/>
</dbReference>
<dbReference type="AlphaFoldDB" id="A0A223RS41"/>
<dbReference type="KEGG" id="aey:CDG81_10705"/>
<gene>
    <name evidence="1" type="ORF">CDG81_10705</name>
</gene>
<reference evidence="1 2" key="1">
    <citation type="submission" date="2017-08" db="EMBL/GenBank/DDBJ databases">
        <title>The complete genome sequence of moderately halophilic actinomycete Actinopolyspora erythraea YIM 90600, the producer of novel erythromycin, novel actinopolysporins A-C and tubercidin.</title>
        <authorList>
            <person name="Yin M."/>
            <person name="Tang S."/>
        </authorList>
    </citation>
    <scope>NUCLEOTIDE SEQUENCE [LARGE SCALE GENOMIC DNA]</scope>
    <source>
        <strain evidence="1 2">YIM 90600</strain>
    </source>
</reference>
<evidence type="ECO:0000313" key="1">
    <source>
        <dbReference type="EMBL" id="ASU78667.1"/>
    </source>
</evidence>
<proteinExistence type="predicted"/>
<protein>
    <submittedName>
        <fullName evidence="1">Uncharacterized protein</fullName>
    </submittedName>
</protein>
<sequence>MRLSAWTRHAIELVRPAVAPQRTVSEMAAFLREQLDVLVVRQETTRLADETASTASSLRQLRGQERAELVSLGRCTEPGCEATVTLPRRGGDDVVLRGPSCAKGHVLAPRQWLALKGTA</sequence>
<accession>A0A223RS41</accession>
<name>A0A223RS41_9ACTN</name>
<dbReference type="EMBL" id="CP022752">
    <property type="protein sequence ID" value="ASU78667.1"/>
    <property type="molecule type" value="Genomic_DNA"/>
</dbReference>